<proteinExistence type="predicted"/>
<reference evidence="1" key="1">
    <citation type="submission" date="2016-08" db="EMBL/GenBank/DDBJ databases">
        <authorList>
            <person name="Seilhamer J.J."/>
        </authorList>
    </citation>
    <scope>NUCLEOTIDE SEQUENCE</scope>
    <source>
        <strain evidence="1">86-1</strain>
    </source>
</reference>
<dbReference type="GeneID" id="72384079"/>
<organism evidence="1">
    <name type="scientific">uncultured Desulfovibrio sp</name>
    <dbReference type="NCBI Taxonomy" id="167968"/>
    <lineage>
        <taxon>Bacteria</taxon>
        <taxon>Pseudomonadati</taxon>
        <taxon>Thermodesulfobacteriota</taxon>
        <taxon>Desulfovibrionia</taxon>
        <taxon>Desulfovibrionales</taxon>
        <taxon>Desulfovibrionaceae</taxon>
        <taxon>Desulfovibrio</taxon>
        <taxon>environmental samples</taxon>
    </lineage>
</organism>
<protein>
    <submittedName>
        <fullName evidence="1">Uncharacterized protein</fullName>
    </submittedName>
</protein>
<dbReference type="RefSeq" id="WP_232088244.1">
    <property type="nucleotide sequence ID" value="NZ_LT608333.1"/>
</dbReference>
<evidence type="ECO:0000313" key="1">
    <source>
        <dbReference type="EMBL" id="SCM71356.1"/>
    </source>
</evidence>
<dbReference type="EMBL" id="FMJC01000001">
    <property type="protein sequence ID" value="SCM71356.1"/>
    <property type="molecule type" value="Genomic_DNA"/>
</dbReference>
<name>A0A212L1H0_9BACT</name>
<dbReference type="AlphaFoldDB" id="A0A212L1H0"/>
<sequence>MLEALKDTNLTVAKVSALKESLPELWNYLRVGWARRRPSFPQGWPLGRQSESKSFHQFSPASFAIAWRAFNPAVEMRLLKMLIFVPLYPYASALVA</sequence>
<accession>A0A212L1H0</accession>
<gene>
    <name evidence="1" type="ORF">KL86DES1_11017</name>
</gene>